<name>U2KZI6_TRESO</name>
<dbReference type="PATRIC" id="fig|1125725.3.peg.1779"/>
<dbReference type="OrthoDB" id="9773828at2"/>
<protein>
    <submittedName>
        <fullName evidence="2">Oxidoreductase, aldo/keto reductase family protein</fullName>
    </submittedName>
</protein>
<dbReference type="AlphaFoldDB" id="U2KZI6"/>
<evidence type="ECO:0000313" key="4">
    <source>
        <dbReference type="Proteomes" id="UP000016412"/>
    </source>
</evidence>
<dbReference type="EMBL" id="AUZJ01000043">
    <property type="protein sequence ID" value="ERF60396.1"/>
    <property type="molecule type" value="Genomic_DNA"/>
</dbReference>
<dbReference type="InterPro" id="IPR036812">
    <property type="entry name" value="NAD(P)_OxRdtase_dom_sf"/>
</dbReference>
<proteinExistence type="predicted"/>
<gene>
    <name evidence="3" type="ORF">HMPREF0860_0392</name>
    <name evidence="2" type="ORF">HMPREF1325_2606</name>
</gene>
<organism evidence="2 4">
    <name type="scientific">Treponema socranskii subsp. socranskii VPI DR56BR1116 = ATCC 35536</name>
    <dbReference type="NCBI Taxonomy" id="1125725"/>
    <lineage>
        <taxon>Bacteria</taxon>
        <taxon>Pseudomonadati</taxon>
        <taxon>Spirochaetota</taxon>
        <taxon>Spirochaetia</taxon>
        <taxon>Spirochaetales</taxon>
        <taxon>Treponemataceae</taxon>
        <taxon>Treponema</taxon>
    </lineage>
</organism>
<feature type="domain" description="NADP-dependent oxidoreductase" evidence="1">
    <location>
        <begin position="17"/>
        <end position="197"/>
    </location>
</feature>
<evidence type="ECO:0000313" key="2">
    <source>
        <dbReference type="EMBL" id="ERF60396.1"/>
    </source>
</evidence>
<dbReference type="SUPFAM" id="SSF51430">
    <property type="entry name" value="NAD(P)-linked oxidoreductase"/>
    <property type="match status" value="1"/>
</dbReference>
<dbReference type="Pfam" id="PF00248">
    <property type="entry name" value="Aldo_ket_red"/>
    <property type="match status" value="1"/>
</dbReference>
<dbReference type="InterPro" id="IPR023210">
    <property type="entry name" value="NADP_OxRdtase_dom"/>
</dbReference>
<dbReference type="Proteomes" id="UP000016412">
    <property type="component" value="Unassembled WGS sequence"/>
</dbReference>
<dbReference type="EMBL" id="AVQI01000084">
    <property type="protein sequence ID" value="ERJ97712.1"/>
    <property type="molecule type" value="Genomic_DNA"/>
</dbReference>
<comment type="caution">
    <text evidence="2">The sequence shown here is derived from an EMBL/GenBank/DDBJ whole genome shotgun (WGS) entry which is preliminary data.</text>
</comment>
<keyword evidence="5" id="KW-1185">Reference proteome</keyword>
<reference evidence="4 5" key="1">
    <citation type="submission" date="2013-08" db="EMBL/GenBank/DDBJ databases">
        <authorList>
            <person name="Durkin A.S."/>
            <person name="Haft D.R."/>
            <person name="McCorrison J."/>
            <person name="Torralba M."/>
            <person name="Gillis M."/>
            <person name="Haft D.H."/>
            <person name="Methe B."/>
            <person name="Sutton G."/>
            <person name="Nelson K.E."/>
        </authorList>
    </citation>
    <scope>NUCLEOTIDE SEQUENCE [LARGE SCALE GENOMIC DNA]</scope>
    <source>
        <strain evidence="3 5">ATCC 35536</strain>
        <strain evidence="2 4">VPI DR56BR1116</strain>
    </source>
</reference>
<dbReference type="RefSeq" id="WP_021330794.1">
    <property type="nucleotide sequence ID" value="NZ_AUZJ01000043.1"/>
</dbReference>
<dbReference type="PANTHER" id="PTHR43312">
    <property type="entry name" value="D-THREO-ALDOSE 1-DEHYDROGENASE"/>
    <property type="match status" value="1"/>
</dbReference>
<dbReference type="InterPro" id="IPR053135">
    <property type="entry name" value="AKR2_Oxidoreductase"/>
</dbReference>
<sequence length="253" mass="28035">MEYVRLGKTNLLASRTAFGAMSLKHTGDVEKASTLIRKAYEAGINFFDTSRSNGASEKLLGDALYEVRENVIIATKSKASSGQELLRDLDESLGALHCDAIDLYQYETDGFIPTADGKDGIYQTLLTMKASGKIKHIGAVTEDFDTASEIIKTELYETIQFPFSMISPIDTASLVGLCAERDMGFIAMQPLCGGVLSNIPLAFGFLHQYENVFPLWGAETPEELSQILYFNDRPPVIDEAFQRDVEKLRTFFN</sequence>
<dbReference type="PANTHER" id="PTHR43312:SF1">
    <property type="entry name" value="NADP-DEPENDENT OXIDOREDUCTASE DOMAIN-CONTAINING PROTEIN"/>
    <property type="match status" value="1"/>
</dbReference>
<evidence type="ECO:0000313" key="3">
    <source>
        <dbReference type="EMBL" id="ERJ97712.1"/>
    </source>
</evidence>
<evidence type="ECO:0000313" key="5">
    <source>
        <dbReference type="Proteomes" id="UP000016646"/>
    </source>
</evidence>
<evidence type="ECO:0000259" key="1">
    <source>
        <dbReference type="Pfam" id="PF00248"/>
    </source>
</evidence>
<dbReference type="Gene3D" id="3.20.20.100">
    <property type="entry name" value="NADP-dependent oxidoreductase domain"/>
    <property type="match status" value="1"/>
</dbReference>
<dbReference type="eggNOG" id="COG1453">
    <property type="taxonomic scope" value="Bacteria"/>
</dbReference>
<accession>U2KZI6</accession>
<dbReference type="STRING" id="1125725.HMPREF1325_2606"/>
<dbReference type="Proteomes" id="UP000016646">
    <property type="component" value="Unassembled WGS sequence"/>
</dbReference>
<dbReference type="CDD" id="cd19100">
    <property type="entry name" value="AKR_unchar"/>
    <property type="match status" value="1"/>
</dbReference>